<dbReference type="STRING" id="159449.B4N89_13755"/>
<keyword evidence="2" id="KW-0472">Membrane</keyword>
<dbReference type="AlphaFoldDB" id="A0A1T3NYX9"/>
<protein>
    <submittedName>
        <fullName evidence="3">Uncharacterized protein</fullName>
    </submittedName>
</protein>
<gene>
    <name evidence="3" type="ORF">B4N89_13755</name>
</gene>
<evidence type="ECO:0000313" key="3">
    <source>
        <dbReference type="EMBL" id="OPC81860.1"/>
    </source>
</evidence>
<evidence type="ECO:0000256" key="1">
    <source>
        <dbReference type="SAM" id="MobiDB-lite"/>
    </source>
</evidence>
<feature type="transmembrane region" description="Helical" evidence="2">
    <location>
        <begin position="220"/>
        <end position="242"/>
    </location>
</feature>
<dbReference type="RefSeq" id="WP_078976132.1">
    <property type="nucleotide sequence ID" value="NZ_MWQN01000001.1"/>
</dbReference>
<evidence type="ECO:0000313" key="4">
    <source>
        <dbReference type="Proteomes" id="UP000190037"/>
    </source>
</evidence>
<feature type="compositionally biased region" description="Acidic residues" evidence="1">
    <location>
        <begin position="1"/>
        <end position="10"/>
    </location>
</feature>
<reference evidence="3 4" key="1">
    <citation type="submission" date="2017-03" db="EMBL/GenBank/DDBJ databases">
        <title>Draft genome sequence of Streptomyces scabrisporus NF3, endophyte isolated from Amphipterygium adstringens.</title>
        <authorList>
            <person name="Vazquez M."/>
            <person name="Ceapa C.D."/>
            <person name="Rodriguez Luna D."/>
            <person name="Sanchez Esquivel S."/>
        </authorList>
    </citation>
    <scope>NUCLEOTIDE SEQUENCE [LARGE SCALE GENOMIC DNA]</scope>
    <source>
        <strain evidence="3 4">NF3</strain>
    </source>
</reference>
<name>A0A1T3NYX9_9ACTN</name>
<feature type="transmembrane region" description="Helical" evidence="2">
    <location>
        <begin position="314"/>
        <end position="331"/>
    </location>
</feature>
<comment type="caution">
    <text evidence="3">The sequence shown here is derived from an EMBL/GenBank/DDBJ whole genome shotgun (WGS) entry which is preliminary data.</text>
</comment>
<feature type="transmembrane region" description="Helical" evidence="2">
    <location>
        <begin position="382"/>
        <end position="400"/>
    </location>
</feature>
<feature type="transmembrane region" description="Helical" evidence="2">
    <location>
        <begin position="343"/>
        <end position="361"/>
    </location>
</feature>
<feature type="compositionally biased region" description="Basic and acidic residues" evidence="1">
    <location>
        <begin position="21"/>
        <end position="32"/>
    </location>
</feature>
<proteinExistence type="predicted"/>
<evidence type="ECO:0000256" key="2">
    <source>
        <dbReference type="SAM" id="Phobius"/>
    </source>
</evidence>
<dbReference type="OrthoDB" id="4350047at2"/>
<feature type="region of interest" description="Disordered" evidence="1">
    <location>
        <begin position="1"/>
        <end position="106"/>
    </location>
</feature>
<organism evidence="3 4">
    <name type="scientific">Embleya scabrispora</name>
    <dbReference type="NCBI Taxonomy" id="159449"/>
    <lineage>
        <taxon>Bacteria</taxon>
        <taxon>Bacillati</taxon>
        <taxon>Actinomycetota</taxon>
        <taxon>Actinomycetes</taxon>
        <taxon>Kitasatosporales</taxon>
        <taxon>Streptomycetaceae</taxon>
        <taxon>Embleya</taxon>
    </lineage>
</organism>
<keyword evidence="4" id="KW-1185">Reference proteome</keyword>
<dbReference type="Proteomes" id="UP000190037">
    <property type="component" value="Unassembled WGS sequence"/>
</dbReference>
<keyword evidence="2" id="KW-0812">Transmembrane</keyword>
<accession>A0A1T3NYX9</accession>
<keyword evidence="2" id="KW-1133">Transmembrane helix</keyword>
<sequence>MTDFADDEPEFPGTGSSTRVGEPDRRSADAARDPGTPRAEPEHAGQPAVPRARDARRPVPSAQPYEPVAGEAWGSPEPPRDRLAAGSGDVEDFGSDPAAEPGARDAGTVGHAVLRIPHPGRIGDPAGDFALFRTGGNLTAEVAEVAEVSEVSRGEPVSMLAEWFGEPDVIPSAPRVEHEAVATERRAARRHRSAHRGRRVAETARAEVARGLPEERSTGAGWEFATFFVVPALILAGLLYHFGWTRAEARSDYLGFDESVLGTPARDYLADGLCTLYRPLLVVTGGLLAARMAHPRLLAWLRRHRRIAGWCVRTLRGAWFVVPVAVLLAAHRWPVRDPRWEPLLLPGALAVGLSICAYGVLLSRRIGAHRRGSATGGRPWSLPALLTAAVVVLCLFWASGSYAKVSGRDDGRVVAHQLPRRTGVVLYSVQDLRMRSEDGIAVEEEIGASYRYRYTGLRLLRRAPGTLFLLPEHWSWQRPRLLVVHEDARLRVEYERTR</sequence>
<dbReference type="EMBL" id="MWQN01000001">
    <property type="protein sequence ID" value="OPC81860.1"/>
    <property type="molecule type" value="Genomic_DNA"/>
</dbReference>